<dbReference type="Pfam" id="PF06629">
    <property type="entry name" value="MipA"/>
    <property type="match status" value="1"/>
</dbReference>
<evidence type="ECO:0000256" key="4">
    <source>
        <dbReference type="ARBA" id="ARBA00023136"/>
    </source>
</evidence>
<proteinExistence type="inferred from homology"/>
<sequence length="266" mass="28656">MRSSKARRNMGGALSLALLATGTAAYGQEEREERAPRRTRIALGPQLVPSFPGSDSVSVRPLIDVARARGDDPFPFEAPDESSGPIVARSNGWQFGVAFGVEGKRSRNDTDGVLPKVGFTVELGGFVQYEVAPAFRLRTEFRQGLGGHKGLIGTVSADYVARDGDQWLFSIGPRATFANGRYNRAYFGISDETAATSGLSPYRADGGLQAVGAATGFLYQLTPRWGIYSYAKYDRLVGDPGRSPVVRNFGSRNQLSGGVALSYTFR</sequence>
<dbReference type="InterPro" id="IPR010583">
    <property type="entry name" value="MipA"/>
</dbReference>
<evidence type="ECO:0000256" key="2">
    <source>
        <dbReference type="ARBA" id="ARBA00005722"/>
    </source>
</evidence>
<evidence type="ECO:0000256" key="6">
    <source>
        <dbReference type="SAM" id="MobiDB-lite"/>
    </source>
</evidence>
<keyword evidence="5" id="KW-0998">Cell outer membrane</keyword>
<evidence type="ECO:0000256" key="7">
    <source>
        <dbReference type="SAM" id="SignalP"/>
    </source>
</evidence>
<dbReference type="GO" id="GO:0009279">
    <property type="term" value="C:cell outer membrane"/>
    <property type="evidence" value="ECO:0007669"/>
    <property type="project" value="UniProtKB-SubCell"/>
</dbReference>
<comment type="caution">
    <text evidence="8">The sequence shown here is derived from an EMBL/GenBank/DDBJ whole genome shotgun (WGS) entry which is preliminary data.</text>
</comment>
<organism evidence="8 9">
    <name type="scientific">Sphingomonas desiccabilis</name>
    <dbReference type="NCBI Taxonomy" id="429134"/>
    <lineage>
        <taxon>Bacteria</taxon>
        <taxon>Pseudomonadati</taxon>
        <taxon>Pseudomonadota</taxon>
        <taxon>Alphaproteobacteria</taxon>
        <taxon>Sphingomonadales</taxon>
        <taxon>Sphingomonadaceae</taxon>
        <taxon>Sphingomonas</taxon>
    </lineage>
</organism>
<name>A0A4Q2IUH5_9SPHN</name>
<keyword evidence="3 7" id="KW-0732">Signal</keyword>
<keyword evidence="9" id="KW-1185">Reference proteome</keyword>
<accession>A0A4Q2IUH5</accession>
<evidence type="ECO:0000313" key="9">
    <source>
        <dbReference type="Proteomes" id="UP000292347"/>
    </source>
</evidence>
<feature type="region of interest" description="Disordered" evidence="6">
    <location>
        <begin position="25"/>
        <end position="46"/>
    </location>
</feature>
<dbReference type="PANTHER" id="PTHR38776">
    <property type="entry name" value="MLTA-INTERACTING PROTEIN-RELATED"/>
    <property type="match status" value="1"/>
</dbReference>
<comment type="subcellular location">
    <subcellularLocation>
        <location evidence="1">Cell outer membrane</location>
    </subcellularLocation>
</comment>
<feature type="signal peptide" evidence="7">
    <location>
        <begin position="1"/>
        <end position="27"/>
    </location>
</feature>
<dbReference type="OrthoDB" id="5462484at2"/>
<keyword evidence="4" id="KW-0472">Membrane</keyword>
<evidence type="ECO:0000256" key="3">
    <source>
        <dbReference type="ARBA" id="ARBA00022729"/>
    </source>
</evidence>
<protein>
    <submittedName>
        <fullName evidence="8">MipA/OmpV family protein</fullName>
    </submittedName>
</protein>
<feature type="chain" id="PRO_5020903924" evidence="7">
    <location>
        <begin position="28"/>
        <end position="266"/>
    </location>
</feature>
<evidence type="ECO:0000313" key="8">
    <source>
        <dbReference type="EMBL" id="RXZ32061.1"/>
    </source>
</evidence>
<dbReference type="AlphaFoldDB" id="A0A4Q2IUH5"/>
<reference evidence="8 9" key="1">
    <citation type="submission" date="2019-01" db="EMBL/GenBank/DDBJ databases">
        <title>Sphingomonas mucosissima sp. nov. and Sphingomonas desiccabilis sp. nov., from biological soil crusts in the Colorado Plateau, USA.</title>
        <authorList>
            <person name="Zhu D."/>
        </authorList>
    </citation>
    <scope>NUCLEOTIDE SEQUENCE [LARGE SCALE GENOMIC DNA]</scope>
    <source>
        <strain evidence="8 9">CP1D</strain>
    </source>
</reference>
<gene>
    <name evidence="8" type="ORF">EO081_12850</name>
</gene>
<evidence type="ECO:0000256" key="1">
    <source>
        <dbReference type="ARBA" id="ARBA00004442"/>
    </source>
</evidence>
<dbReference type="Proteomes" id="UP000292347">
    <property type="component" value="Unassembled WGS sequence"/>
</dbReference>
<dbReference type="EMBL" id="SDPT01000002">
    <property type="protein sequence ID" value="RXZ32061.1"/>
    <property type="molecule type" value="Genomic_DNA"/>
</dbReference>
<evidence type="ECO:0000256" key="5">
    <source>
        <dbReference type="ARBA" id="ARBA00023237"/>
    </source>
</evidence>
<dbReference type="PANTHER" id="PTHR38776:SF1">
    <property type="entry name" value="MLTA-INTERACTING PROTEIN-RELATED"/>
    <property type="match status" value="1"/>
</dbReference>
<comment type="similarity">
    <text evidence="2">Belongs to the MipA/OmpV family.</text>
</comment>